<proteinExistence type="predicted"/>
<evidence type="ECO:0000256" key="2">
    <source>
        <dbReference type="ARBA" id="ARBA00004496"/>
    </source>
</evidence>
<dbReference type="InterPro" id="IPR038499">
    <property type="entry name" value="BRO1_sf"/>
</dbReference>
<evidence type="ECO:0000256" key="1">
    <source>
        <dbReference type="ARBA" id="ARBA00004177"/>
    </source>
</evidence>
<feature type="compositionally biased region" description="Pro residues" evidence="6">
    <location>
        <begin position="884"/>
        <end position="898"/>
    </location>
</feature>
<protein>
    <recommendedName>
        <fullName evidence="5">BRO domain-containing protein 1</fullName>
    </recommendedName>
</protein>
<feature type="compositionally biased region" description="Polar residues" evidence="6">
    <location>
        <begin position="811"/>
        <end position="839"/>
    </location>
</feature>
<reference evidence="8" key="1">
    <citation type="journal article" date="2020" name="Stud. Mycol.">
        <title>101 Dothideomycetes genomes: a test case for predicting lifestyles and emergence of pathogens.</title>
        <authorList>
            <person name="Haridas S."/>
            <person name="Albert R."/>
            <person name="Binder M."/>
            <person name="Bloem J."/>
            <person name="Labutti K."/>
            <person name="Salamov A."/>
            <person name="Andreopoulos B."/>
            <person name="Baker S."/>
            <person name="Barry K."/>
            <person name="Bills G."/>
            <person name="Bluhm B."/>
            <person name="Cannon C."/>
            <person name="Castanera R."/>
            <person name="Culley D."/>
            <person name="Daum C."/>
            <person name="Ezra D."/>
            <person name="Gonzalez J."/>
            <person name="Henrissat B."/>
            <person name="Kuo A."/>
            <person name="Liang C."/>
            <person name="Lipzen A."/>
            <person name="Lutzoni F."/>
            <person name="Magnuson J."/>
            <person name="Mondo S."/>
            <person name="Nolan M."/>
            <person name="Ohm R."/>
            <person name="Pangilinan J."/>
            <person name="Park H.-J."/>
            <person name="Ramirez L."/>
            <person name="Alfaro M."/>
            <person name="Sun H."/>
            <person name="Tritt A."/>
            <person name="Yoshinaga Y."/>
            <person name="Zwiers L.-H."/>
            <person name="Turgeon B."/>
            <person name="Goodwin S."/>
            <person name="Spatafora J."/>
            <person name="Crous P."/>
            <person name="Grigoriev I."/>
        </authorList>
    </citation>
    <scope>NUCLEOTIDE SEQUENCE</scope>
    <source>
        <strain evidence="8">CBS 260.36</strain>
    </source>
</reference>
<dbReference type="CDD" id="cd09237">
    <property type="entry name" value="V_ScBro1_like"/>
    <property type="match status" value="1"/>
</dbReference>
<keyword evidence="4" id="KW-0967">Endosome</keyword>
<organism evidence="8 9">
    <name type="scientific">Myriangium duriaei CBS 260.36</name>
    <dbReference type="NCBI Taxonomy" id="1168546"/>
    <lineage>
        <taxon>Eukaryota</taxon>
        <taxon>Fungi</taxon>
        <taxon>Dikarya</taxon>
        <taxon>Ascomycota</taxon>
        <taxon>Pezizomycotina</taxon>
        <taxon>Dothideomycetes</taxon>
        <taxon>Dothideomycetidae</taxon>
        <taxon>Myriangiales</taxon>
        <taxon>Myriangiaceae</taxon>
        <taxon>Myriangium</taxon>
    </lineage>
</organism>
<dbReference type="EMBL" id="ML996087">
    <property type="protein sequence ID" value="KAF2152138.1"/>
    <property type="molecule type" value="Genomic_DNA"/>
</dbReference>
<evidence type="ECO:0000256" key="6">
    <source>
        <dbReference type="SAM" id="MobiDB-lite"/>
    </source>
</evidence>
<sequence length="986" mass="109196">MQSPMISAPLKQTNEIDWVAPLKQYIKTSYSDDPERYDEECNTLNRLRQDMRGAGKESASGRDLLYRYYGQLELLDLRFPVDESHIKISFTWFDAFTHKPTSQYSLAFEKASIIFNISAVLSCHAAFQDRHEETGLKTAYHSFQASAGMFTYINENFLHAPSTDLSRETIKTLITLTLAQAQEVFLEKQIADGKKVGLLAKLAAQATYLYNSAAEGIQESVSKGIFERVWLSLVQVKQYWMASVAQYHQALADDDANSHGVAIARLQAAVAQAKEATKLANSFPSSVSPTSNLSNEAGSLLIEMTRKHLSTCTEKLTELTKDNDFIYHQIVPAEASLTAIPKLPAAKAIPVNELYKDQDITRIIGQDIFQRIVPMSVTESASLYDEEKAKLIRAEAERVEVANDELAASLDYLKLPGSLNILKGGLDQENGVDPEFRRWCEELSGYQGFGSSFEQINNMKGTIFRSLDDASRKLDMEESVCEKMRAKCGPDWTQEPSSRLTSTLRSDIRSYRSAIEEAAVSDGQLFNMFRQNESDMEEMRSAGETDEADVLYQRAMVKAGAARTNGQDVKSSSGIEGNLLDDIDDDSKRTVTEQIAAVEELVRKLNLVKRERVETLKNFKEKIHLDDISNVLILSKKGVTMQENQIFKIELDKFRPYQNRLLQTNHKQSSLIKELTRTYGELLSDKRVKSEQNKYESFSRQRGTVLKKYRAVHQTYVDLKAGLDKAKQFYSDMKETVDSLGKNVEGFVNNRRVEGGQMLKAIENAKAAGTGAQGDRDHDRLKDLMERMSVNPSASPASVGSPAPPSRPPNLQHTSSYQSQYGTAAAQQPQYPHNTSSAQYGMASPPQAGYGQVPMNGAFGLANQGYSSPPPQGQYNPSTFGQMSPPPNQQQFYSPPPGGQGQGYGQAQATQMPPYPNTGSGFVPPPPPGGRPQPNYGASVGGSHPSGPGGYANDPRRQGPLPQQQQSQQQPQAPGDPWAGLNAWGR</sequence>
<dbReference type="PROSITE" id="PS51180">
    <property type="entry name" value="BRO1"/>
    <property type="match status" value="1"/>
</dbReference>
<dbReference type="Proteomes" id="UP000799439">
    <property type="component" value="Unassembled WGS sequence"/>
</dbReference>
<feature type="compositionally biased region" description="Low complexity" evidence="6">
    <location>
        <begin position="791"/>
        <end position="801"/>
    </location>
</feature>
<accession>A0A9P4IYC1</accession>
<dbReference type="Pfam" id="PF13949">
    <property type="entry name" value="ALIX_LYPXL_bnd"/>
    <property type="match status" value="1"/>
</dbReference>
<evidence type="ECO:0000259" key="7">
    <source>
        <dbReference type="PROSITE" id="PS51180"/>
    </source>
</evidence>
<dbReference type="AlphaFoldDB" id="A0A9P4IYC1"/>
<dbReference type="InterPro" id="IPR025304">
    <property type="entry name" value="ALIX_V_dom"/>
</dbReference>
<feature type="compositionally biased region" description="Low complexity" evidence="6">
    <location>
        <begin position="958"/>
        <end position="977"/>
    </location>
</feature>
<dbReference type="Pfam" id="PF03097">
    <property type="entry name" value="BRO1"/>
    <property type="match status" value="1"/>
</dbReference>
<dbReference type="SMART" id="SM01041">
    <property type="entry name" value="BRO1"/>
    <property type="match status" value="1"/>
</dbReference>
<evidence type="ECO:0000256" key="4">
    <source>
        <dbReference type="ARBA" id="ARBA00022753"/>
    </source>
</evidence>
<dbReference type="InterPro" id="IPR004328">
    <property type="entry name" value="BRO1_dom"/>
</dbReference>
<evidence type="ECO:0000313" key="9">
    <source>
        <dbReference type="Proteomes" id="UP000799439"/>
    </source>
</evidence>
<dbReference type="PANTHER" id="PTHR23030:SF30">
    <property type="entry name" value="TYROSINE-PROTEIN PHOSPHATASE NON-RECEPTOR TYPE 23"/>
    <property type="match status" value="1"/>
</dbReference>
<dbReference type="Gene3D" id="1.20.140.50">
    <property type="entry name" value="alix/aip1 like domains"/>
    <property type="match status" value="1"/>
</dbReference>
<dbReference type="Gene3D" id="1.25.40.280">
    <property type="entry name" value="alix/aip1 like domains"/>
    <property type="match status" value="1"/>
</dbReference>
<dbReference type="PANTHER" id="PTHR23030">
    <property type="entry name" value="PCD6 INTERACTING PROTEIN-RELATED"/>
    <property type="match status" value="1"/>
</dbReference>
<keyword evidence="3" id="KW-0963">Cytoplasm</keyword>
<dbReference type="GO" id="GO:0005768">
    <property type="term" value="C:endosome"/>
    <property type="evidence" value="ECO:0007669"/>
    <property type="project" value="UniProtKB-SubCell"/>
</dbReference>
<dbReference type="Gene3D" id="1.20.120.560">
    <property type="entry name" value="alix/aip1 in complex with the ypdl late domain"/>
    <property type="match status" value="1"/>
</dbReference>
<keyword evidence="9" id="KW-1185">Reference proteome</keyword>
<feature type="compositionally biased region" description="Polar residues" evidence="6">
    <location>
        <begin position="873"/>
        <end position="882"/>
    </location>
</feature>
<feature type="compositionally biased region" description="Low complexity" evidence="6">
    <location>
        <begin position="932"/>
        <end position="946"/>
    </location>
</feature>
<comment type="subcellular location">
    <subcellularLocation>
        <location evidence="2">Cytoplasm</location>
    </subcellularLocation>
    <subcellularLocation>
        <location evidence="1">Endosome</location>
    </subcellularLocation>
</comment>
<evidence type="ECO:0000313" key="8">
    <source>
        <dbReference type="EMBL" id="KAF2152138.1"/>
    </source>
</evidence>
<evidence type="ECO:0000256" key="3">
    <source>
        <dbReference type="ARBA" id="ARBA00022490"/>
    </source>
</evidence>
<dbReference type="OrthoDB" id="2141925at2759"/>
<feature type="domain" description="BRO1" evidence="7">
    <location>
        <begin position="4"/>
        <end position="406"/>
    </location>
</feature>
<gene>
    <name evidence="8" type="ORF">K461DRAFT_322234</name>
</gene>
<dbReference type="GO" id="GO:0043328">
    <property type="term" value="P:protein transport to vacuole involved in ubiquitin-dependent protein catabolic process via the multivesicular body sorting pathway"/>
    <property type="evidence" value="ECO:0007669"/>
    <property type="project" value="TreeGrafter"/>
</dbReference>
<feature type="compositionally biased region" description="Low complexity" evidence="6">
    <location>
        <begin position="905"/>
        <end position="922"/>
    </location>
</feature>
<evidence type="ECO:0000256" key="5">
    <source>
        <dbReference type="ARBA" id="ARBA00041284"/>
    </source>
</evidence>
<dbReference type="CDD" id="cd09242">
    <property type="entry name" value="BRO1_ScBro1_like"/>
    <property type="match status" value="1"/>
</dbReference>
<name>A0A9P4IYC1_9PEZI</name>
<comment type="caution">
    <text evidence="8">The sequence shown here is derived from an EMBL/GenBank/DDBJ whole genome shotgun (WGS) entry which is preliminary data.</text>
</comment>
<feature type="region of interest" description="Disordered" evidence="6">
    <location>
        <begin position="791"/>
        <end position="986"/>
    </location>
</feature>